<protein>
    <submittedName>
        <fullName evidence="2">Uncharacterized protein</fullName>
    </submittedName>
</protein>
<proteinExistence type="predicted"/>
<feature type="compositionally biased region" description="Basic and acidic residues" evidence="1">
    <location>
        <begin position="113"/>
        <end position="125"/>
    </location>
</feature>
<dbReference type="AlphaFoldDB" id="A0AAU8ST25"/>
<evidence type="ECO:0000256" key="1">
    <source>
        <dbReference type="SAM" id="MobiDB-lite"/>
    </source>
</evidence>
<evidence type="ECO:0000313" key="3">
    <source>
        <dbReference type="Proteomes" id="UP000032614"/>
    </source>
</evidence>
<dbReference type="EMBL" id="CP010025">
    <property type="protein sequence ID" value="AJZ56517.1"/>
    <property type="molecule type" value="Genomic_DNA"/>
</dbReference>
<dbReference type="KEGG" id="bfn:OI25_7382"/>
<reference evidence="2 3" key="1">
    <citation type="journal article" date="2015" name="Genome Announc.">
        <title>Complete genome sequences for 59 burkholderia isolates, both pathogenic and near neighbor.</title>
        <authorList>
            <person name="Johnson S.L."/>
            <person name="Bishop-Lilly K.A."/>
            <person name="Ladner J.T."/>
            <person name="Daligault H.E."/>
            <person name="Davenport K.W."/>
            <person name="Jaissle J."/>
            <person name="Frey K.G."/>
            <person name="Koroleva G.I."/>
            <person name="Bruce D.C."/>
            <person name="Coyne S.R."/>
            <person name="Broomall S.M."/>
            <person name="Li P.E."/>
            <person name="Teshima H."/>
            <person name="Gibbons H.S."/>
            <person name="Palacios G.F."/>
            <person name="Rosenzweig C.N."/>
            <person name="Redden C.L."/>
            <person name="Xu Y."/>
            <person name="Minogue T.D."/>
            <person name="Chain P.S."/>
        </authorList>
    </citation>
    <scope>NUCLEOTIDE SEQUENCE [LARGE SCALE GENOMIC DNA]</scope>
    <source>
        <strain evidence="2 3">ATCC BAA-463</strain>
    </source>
</reference>
<feature type="compositionally biased region" description="Low complexity" evidence="1">
    <location>
        <begin position="97"/>
        <end position="108"/>
    </location>
</feature>
<name>A0AAU8ST25_9BURK</name>
<organism evidence="2 3">
    <name type="scientific">Paraburkholderia fungorum</name>
    <dbReference type="NCBI Taxonomy" id="134537"/>
    <lineage>
        <taxon>Bacteria</taxon>
        <taxon>Pseudomonadati</taxon>
        <taxon>Pseudomonadota</taxon>
        <taxon>Betaproteobacteria</taxon>
        <taxon>Burkholderiales</taxon>
        <taxon>Burkholderiaceae</taxon>
        <taxon>Paraburkholderia</taxon>
    </lineage>
</organism>
<feature type="region of interest" description="Disordered" evidence="1">
    <location>
        <begin position="97"/>
        <end position="125"/>
    </location>
</feature>
<gene>
    <name evidence="2" type="ORF">OI25_7382</name>
</gene>
<accession>A0AAU8ST25</accession>
<evidence type="ECO:0000313" key="2">
    <source>
        <dbReference type="EMBL" id="AJZ56517.1"/>
    </source>
</evidence>
<dbReference type="Proteomes" id="UP000032614">
    <property type="component" value="Chromosome 3"/>
</dbReference>
<sequence length="201" mass="21947">MGLRARRQKKNEGVDNCSFHTLHLRTFGKEGAKAAPATKVPSGAPSPHVVAATPCRAFARPPSGRPPPRADTEGTDRLRAVHPTYGAVRAGASGAAAFPAGASPERAAPAGHHTRDAETGIDSRGDRRNRRQLYRCIERAMLPHPDGRPYGFRALIPYTRFAEYVRIRDVRVHGERGSRGAAGDRLSEMECEVRLEILLLR</sequence>